<proteinExistence type="inferred from homology"/>
<dbReference type="Proteomes" id="UP001301958">
    <property type="component" value="Unassembled WGS sequence"/>
</dbReference>
<feature type="region of interest" description="Disordered" evidence="6">
    <location>
        <begin position="45"/>
        <end position="85"/>
    </location>
</feature>
<dbReference type="InterPro" id="IPR013057">
    <property type="entry name" value="AA_transpt_TM"/>
</dbReference>
<feature type="compositionally biased region" description="Acidic residues" evidence="6">
    <location>
        <begin position="197"/>
        <end position="216"/>
    </location>
</feature>
<feature type="transmembrane region" description="Helical" evidence="7">
    <location>
        <begin position="547"/>
        <end position="565"/>
    </location>
</feature>
<feature type="transmembrane region" description="Helical" evidence="7">
    <location>
        <begin position="382"/>
        <end position="401"/>
    </location>
</feature>
<accession>A0AAN7BHH0</accession>
<keyword evidence="10" id="KW-1185">Reference proteome</keyword>
<evidence type="ECO:0000256" key="7">
    <source>
        <dbReference type="SAM" id="Phobius"/>
    </source>
</evidence>
<feature type="transmembrane region" description="Helical" evidence="7">
    <location>
        <begin position="604"/>
        <end position="626"/>
    </location>
</feature>
<dbReference type="Pfam" id="PF01490">
    <property type="entry name" value="Aa_trans"/>
    <property type="match status" value="1"/>
</dbReference>
<feature type="transmembrane region" description="Helical" evidence="7">
    <location>
        <begin position="272"/>
        <end position="293"/>
    </location>
</feature>
<feature type="region of interest" description="Disordered" evidence="6">
    <location>
        <begin position="1"/>
        <end position="25"/>
    </location>
</feature>
<evidence type="ECO:0000256" key="1">
    <source>
        <dbReference type="ARBA" id="ARBA00004141"/>
    </source>
</evidence>
<evidence type="ECO:0000256" key="5">
    <source>
        <dbReference type="ARBA" id="ARBA00023136"/>
    </source>
</evidence>
<protein>
    <submittedName>
        <fullName evidence="9">Amino acid transporter</fullName>
    </submittedName>
</protein>
<feature type="transmembrane region" description="Helical" evidence="7">
    <location>
        <begin position="318"/>
        <end position="338"/>
    </location>
</feature>
<evidence type="ECO:0000259" key="8">
    <source>
        <dbReference type="Pfam" id="PF01490"/>
    </source>
</evidence>
<feature type="domain" description="Amino acid transporter transmembrane" evidence="8">
    <location>
        <begin position="241"/>
        <end position="625"/>
    </location>
</feature>
<feature type="compositionally biased region" description="Polar residues" evidence="6">
    <location>
        <begin position="54"/>
        <end position="85"/>
    </location>
</feature>
<reference evidence="9" key="1">
    <citation type="journal article" date="2023" name="Mol. Phylogenet. Evol.">
        <title>Genome-scale phylogeny and comparative genomics of the fungal order Sordariales.</title>
        <authorList>
            <person name="Hensen N."/>
            <person name="Bonometti L."/>
            <person name="Westerberg I."/>
            <person name="Brannstrom I.O."/>
            <person name="Guillou S."/>
            <person name="Cros-Aarteil S."/>
            <person name="Calhoun S."/>
            <person name="Haridas S."/>
            <person name="Kuo A."/>
            <person name="Mondo S."/>
            <person name="Pangilinan J."/>
            <person name="Riley R."/>
            <person name="LaButti K."/>
            <person name="Andreopoulos B."/>
            <person name="Lipzen A."/>
            <person name="Chen C."/>
            <person name="Yan M."/>
            <person name="Daum C."/>
            <person name="Ng V."/>
            <person name="Clum A."/>
            <person name="Steindorff A."/>
            <person name="Ohm R.A."/>
            <person name="Martin F."/>
            <person name="Silar P."/>
            <person name="Natvig D.O."/>
            <person name="Lalanne C."/>
            <person name="Gautier V."/>
            <person name="Ament-Velasquez S.L."/>
            <person name="Kruys A."/>
            <person name="Hutchinson M.I."/>
            <person name="Powell A.J."/>
            <person name="Barry K."/>
            <person name="Miller A.N."/>
            <person name="Grigoriev I.V."/>
            <person name="Debuchy R."/>
            <person name="Gladieux P."/>
            <person name="Hiltunen Thoren M."/>
            <person name="Johannesson H."/>
        </authorList>
    </citation>
    <scope>NUCLEOTIDE SEQUENCE</scope>
    <source>
        <strain evidence="9">CBS 990.96</strain>
    </source>
</reference>
<keyword evidence="5 7" id="KW-0472">Membrane</keyword>
<comment type="similarity">
    <text evidence="2">Belongs to the amino acid/polyamine transporter 2 family.</text>
</comment>
<feature type="transmembrane region" description="Helical" evidence="7">
    <location>
        <begin position="571"/>
        <end position="592"/>
    </location>
</feature>
<evidence type="ECO:0000313" key="9">
    <source>
        <dbReference type="EMBL" id="KAK4223363.1"/>
    </source>
</evidence>
<evidence type="ECO:0000256" key="4">
    <source>
        <dbReference type="ARBA" id="ARBA00022989"/>
    </source>
</evidence>
<organism evidence="9 10">
    <name type="scientific">Podospora fimiseda</name>
    <dbReference type="NCBI Taxonomy" id="252190"/>
    <lineage>
        <taxon>Eukaryota</taxon>
        <taxon>Fungi</taxon>
        <taxon>Dikarya</taxon>
        <taxon>Ascomycota</taxon>
        <taxon>Pezizomycotina</taxon>
        <taxon>Sordariomycetes</taxon>
        <taxon>Sordariomycetidae</taxon>
        <taxon>Sordariales</taxon>
        <taxon>Podosporaceae</taxon>
        <taxon>Podospora</taxon>
    </lineage>
</organism>
<dbReference type="GO" id="GO:0005302">
    <property type="term" value="F:L-tyrosine transmembrane transporter activity"/>
    <property type="evidence" value="ECO:0007669"/>
    <property type="project" value="TreeGrafter"/>
</dbReference>
<name>A0AAN7BHH0_9PEZI</name>
<comment type="subcellular location">
    <subcellularLocation>
        <location evidence="1">Membrane</location>
        <topology evidence="1">Multi-pass membrane protein</topology>
    </subcellularLocation>
</comment>
<evidence type="ECO:0000256" key="2">
    <source>
        <dbReference type="ARBA" id="ARBA00008066"/>
    </source>
</evidence>
<reference evidence="9" key="2">
    <citation type="submission" date="2023-05" db="EMBL/GenBank/DDBJ databases">
        <authorList>
            <consortium name="Lawrence Berkeley National Laboratory"/>
            <person name="Steindorff A."/>
            <person name="Hensen N."/>
            <person name="Bonometti L."/>
            <person name="Westerberg I."/>
            <person name="Brannstrom I.O."/>
            <person name="Guillou S."/>
            <person name="Cros-Aarteil S."/>
            <person name="Calhoun S."/>
            <person name="Haridas S."/>
            <person name="Kuo A."/>
            <person name="Mondo S."/>
            <person name="Pangilinan J."/>
            <person name="Riley R."/>
            <person name="Labutti K."/>
            <person name="Andreopoulos B."/>
            <person name="Lipzen A."/>
            <person name="Chen C."/>
            <person name="Yanf M."/>
            <person name="Daum C."/>
            <person name="Ng V."/>
            <person name="Clum A."/>
            <person name="Ohm R."/>
            <person name="Martin F."/>
            <person name="Silar P."/>
            <person name="Natvig D."/>
            <person name="Lalanne C."/>
            <person name="Gautier V."/>
            <person name="Ament-Velasquez S.L."/>
            <person name="Kruys A."/>
            <person name="Hutchinson M.I."/>
            <person name="Powell A.J."/>
            <person name="Barry K."/>
            <person name="Miller A.N."/>
            <person name="Grigoriev I.V."/>
            <person name="Debuchy R."/>
            <person name="Gladieux P."/>
            <person name="Thoren M.H."/>
            <person name="Johannesson H."/>
        </authorList>
    </citation>
    <scope>NUCLEOTIDE SEQUENCE</scope>
    <source>
        <strain evidence="9">CBS 990.96</strain>
    </source>
</reference>
<dbReference type="PANTHER" id="PTHR22950:SF332">
    <property type="entry name" value="AMINO ACID TRANSPORTER (EUROFUNG)"/>
    <property type="match status" value="1"/>
</dbReference>
<evidence type="ECO:0000256" key="3">
    <source>
        <dbReference type="ARBA" id="ARBA00022692"/>
    </source>
</evidence>
<evidence type="ECO:0000313" key="10">
    <source>
        <dbReference type="Proteomes" id="UP001301958"/>
    </source>
</evidence>
<feature type="compositionally biased region" description="Low complexity" evidence="6">
    <location>
        <begin position="9"/>
        <end position="20"/>
    </location>
</feature>
<feature type="transmembrane region" description="Helical" evidence="7">
    <location>
        <begin position="425"/>
        <end position="445"/>
    </location>
</feature>
<dbReference type="GO" id="GO:0005774">
    <property type="term" value="C:vacuolar membrane"/>
    <property type="evidence" value="ECO:0007669"/>
    <property type="project" value="TreeGrafter"/>
</dbReference>
<dbReference type="PANTHER" id="PTHR22950">
    <property type="entry name" value="AMINO ACID TRANSPORTER"/>
    <property type="match status" value="1"/>
</dbReference>
<feature type="transmembrane region" description="Helical" evidence="7">
    <location>
        <begin position="501"/>
        <end position="526"/>
    </location>
</feature>
<gene>
    <name evidence="9" type="ORF">QBC38DRAFT_512423</name>
</gene>
<feature type="region of interest" description="Disordered" evidence="6">
    <location>
        <begin position="197"/>
        <end position="220"/>
    </location>
</feature>
<feature type="transmembrane region" description="Helical" evidence="7">
    <location>
        <begin position="358"/>
        <end position="375"/>
    </location>
</feature>
<evidence type="ECO:0000256" key="6">
    <source>
        <dbReference type="SAM" id="MobiDB-lite"/>
    </source>
</evidence>
<keyword evidence="3 7" id="KW-0812">Transmembrane</keyword>
<feature type="region of interest" description="Disordered" evidence="6">
    <location>
        <begin position="109"/>
        <end position="138"/>
    </location>
</feature>
<keyword evidence="4 7" id="KW-1133">Transmembrane helix</keyword>
<feature type="compositionally biased region" description="Basic and acidic residues" evidence="6">
    <location>
        <begin position="120"/>
        <end position="131"/>
    </location>
</feature>
<feature type="transmembrane region" description="Helical" evidence="7">
    <location>
        <begin position="457"/>
        <end position="481"/>
    </location>
</feature>
<dbReference type="AlphaFoldDB" id="A0AAN7BHH0"/>
<sequence>MSGPPPTLSDHVQSVSISSSDARRELETIEAQAQVIAEHLPAGFTAEFDPSLPTPESENGGTRNSHASHVTQGHASCTSTVTSESSLKLQGGDIHRELFKMDAAARAKGVNHRRANTFHSPREFSRTRRDTEEQEQGEDITVRDQLVPGGFRRAFLLQKRLHRGNKHDFVAARLPITRNFVEFLDLYGSFAGEDLVDSDEEDAVSDGEGEERDEEGGERRPLLWRRVQSQGEAAQERNNDAGVIKTFFTLIKAFVGTGIMFLPKAFSNGGLLFSSLAMLGVSAISMWAFHLLLECKGKYGGGYGEIGHTIAGQRMRNLILASIAMSQIGFVCAGIVFVAENMLTFCEAVFSGDEKVSTTGIIAAQMLMLIPLSWIRNISKLGPAALLADACILIGVTYIYWFDISSLIKMGGIHKSVVWFNPDKYTMMIGSAIFTFEGIGLILPIQSSMAQPEHFEWLLGVVMIIITIVFTSVGALCYATFGTGTQIEIINNFPQDSPLVNAVQFLYSVAVLVGTPVQLFPALRILETKIFGHKSGKRSLKMKWIKNMFRFSIVIFCGVISVLGTGNLDKFVALIGSAACVPLVYVYPAWLHYKGVAETKWARIGDLVMIVVGLVGMVYTTTVTIVNSFM</sequence>
<comment type="caution">
    <text evidence="9">The sequence shown here is derived from an EMBL/GenBank/DDBJ whole genome shotgun (WGS) entry which is preliminary data.</text>
</comment>
<dbReference type="EMBL" id="MU865429">
    <property type="protein sequence ID" value="KAK4223363.1"/>
    <property type="molecule type" value="Genomic_DNA"/>
</dbReference>